<dbReference type="Pfam" id="PF10209">
    <property type="entry name" value="DUF2340"/>
    <property type="match status" value="1"/>
</dbReference>
<dbReference type="EMBL" id="BPWL01000007">
    <property type="protein sequence ID" value="GJJ12449.1"/>
    <property type="molecule type" value="Genomic_DNA"/>
</dbReference>
<dbReference type="Proteomes" id="UP001050691">
    <property type="component" value="Unassembled WGS sequence"/>
</dbReference>
<sequence length="86" mass="9579">MSSSESTALVNEILPNTAATITIRVIKSFEYRVGKSLVLHNVNLEEMTVRKLKEEVKQDHDELTLNDDDGKLADIGIGMSLAKQHK</sequence>
<dbReference type="AlphaFoldDB" id="A0AAV5ACS1"/>
<evidence type="ECO:0000313" key="2">
    <source>
        <dbReference type="Proteomes" id="UP001050691"/>
    </source>
</evidence>
<accession>A0AAV5ACS1</accession>
<gene>
    <name evidence="1" type="ORF">Clacol_006691</name>
</gene>
<keyword evidence="2" id="KW-1185">Reference proteome</keyword>
<reference evidence="1" key="1">
    <citation type="submission" date="2021-10" db="EMBL/GenBank/DDBJ databases">
        <title>De novo Genome Assembly of Clathrus columnatus (Basidiomycota, Fungi) Using Illumina and Nanopore Sequence Data.</title>
        <authorList>
            <person name="Ogiso-Tanaka E."/>
            <person name="Itagaki H."/>
            <person name="Hosoya T."/>
            <person name="Hosaka K."/>
        </authorList>
    </citation>
    <scope>NUCLEOTIDE SEQUENCE</scope>
    <source>
        <strain evidence="1">MO-923</strain>
    </source>
</reference>
<proteinExistence type="predicted"/>
<protein>
    <submittedName>
        <fullName evidence="1">Uncharacterized protein</fullName>
    </submittedName>
</protein>
<dbReference type="InterPro" id="IPR018794">
    <property type="entry name" value="UPF0538"/>
</dbReference>
<comment type="caution">
    <text evidence="1">The sequence shown here is derived from an EMBL/GenBank/DDBJ whole genome shotgun (WGS) entry which is preliminary data.</text>
</comment>
<organism evidence="1 2">
    <name type="scientific">Clathrus columnatus</name>
    <dbReference type="NCBI Taxonomy" id="1419009"/>
    <lineage>
        <taxon>Eukaryota</taxon>
        <taxon>Fungi</taxon>
        <taxon>Dikarya</taxon>
        <taxon>Basidiomycota</taxon>
        <taxon>Agaricomycotina</taxon>
        <taxon>Agaricomycetes</taxon>
        <taxon>Phallomycetidae</taxon>
        <taxon>Phallales</taxon>
        <taxon>Clathraceae</taxon>
        <taxon>Clathrus</taxon>
    </lineage>
</organism>
<evidence type="ECO:0000313" key="1">
    <source>
        <dbReference type="EMBL" id="GJJ12449.1"/>
    </source>
</evidence>
<name>A0AAV5ACS1_9AGAM</name>